<name>A0A1W1UK83_9PAST</name>
<evidence type="ECO:0000313" key="2">
    <source>
        <dbReference type="Proteomes" id="UP000192408"/>
    </source>
</evidence>
<accession>A0A1W1UK83</accession>
<evidence type="ECO:0000313" key="1">
    <source>
        <dbReference type="EMBL" id="SMB81423.1"/>
    </source>
</evidence>
<dbReference type="Proteomes" id="UP000192408">
    <property type="component" value="Unassembled WGS sequence"/>
</dbReference>
<reference evidence="2" key="1">
    <citation type="submission" date="2017-04" db="EMBL/GenBank/DDBJ databases">
        <authorList>
            <person name="Varghese N."/>
            <person name="Submissions S."/>
        </authorList>
    </citation>
    <scope>NUCLEOTIDE SEQUENCE [LARGE SCALE GENOMIC DNA]</scope>
    <source>
        <strain evidence="2">DSM 23072</strain>
    </source>
</reference>
<dbReference type="EMBL" id="FWWV01000006">
    <property type="protein sequence ID" value="SMB81423.1"/>
    <property type="molecule type" value="Genomic_DNA"/>
</dbReference>
<sequence length="167" mass="19086">MDMTIAEMREDYPLLEIKSLTVKEERYIQLRLRGIPPTAAARKAGLPHDMASINALHDRKPQLDRAIIYYRERIRERAISDGVDITFTRADAHMMYLQAHSHSANATEEIKATDSLVKLWGLAAPEKKEIEITNKKQLETLSDTELQQLTGMTYNLDPSQYVVTSNE</sequence>
<dbReference type="AlphaFoldDB" id="A0A1W1UK83"/>
<gene>
    <name evidence="1" type="ORF">SAMN05660772_01844</name>
</gene>
<protein>
    <submittedName>
        <fullName evidence="1">Uncharacterized protein</fullName>
    </submittedName>
</protein>
<organism evidence="1 2">
    <name type="scientific">Pasteurella testudinis DSM 23072</name>
    <dbReference type="NCBI Taxonomy" id="1122938"/>
    <lineage>
        <taxon>Bacteria</taxon>
        <taxon>Pseudomonadati</taxon>
        <taxon>Pseudomonadota</taxon>
        <taxon>Gammaproteobacteria</taxon>
        <taxon>Pasteurellales</taxon>
        <taxon>Pasteurellaceae</taxon>
        <taxon>Pasteurella</taxon>
    </lineage>
</organism>
<dbReference type="STRING" id="1122938.SAMN05660772_01844"/>
<keyword evidence="2" id="KW-1185">Reference proteome</keyword>
<proteinExistence type="predicted"/>
<dbReference type="RefSeq" id="WP_115306347.1">
    <property type="nucleotide sequence ID" value="NZ_FWWV01000006.1"/>
</dbReference>